<dbReference type="RefSeq" id="WP_074201600.1">
    <property type="nucleotide sequence ID" value="NZ_FSRE01000003.1"/>
</dbReference>
<protein>
    <recommendedName>
        <fullName evidence="3">Regulatory protein RecX</fullName>
    </recommendedName>
</protein>
<dbReference type="PANTHER" id="PTHR33602">
    <property type="entry name" value="REGULATORY PROTEIN RECX FAMILY PROTEIN"/>
    <property type="match status" value="1"/>
</dbReference>
<dbReference type="OrthoDB" id="7066780at2"/>
<evidence type="ECO:0000313" key="8">
    <source>
        <dbReference type="Proteomes" id="UP000198461"/>
    </source>
</evidence>
<dbReference type="Gene3D" id="1.10.10.10">
    <property type="entry name" value="Winged helix-like DNA-binding domain superfamily/Winged helix DNA-binding domain"/>
    <property type="match status" value="3"/>
</dbReference>
<keyword evidence="4" id="KW-0963">Cytoplasm</keyword>
<organism evidence="7 8">
    <name type="scientific">Sulfurivirga caldicuralii</name>
    <dbReference type="NCBI Taxonomy" id="364032"/>
    <lineage>
        <taxon>Bacteria</taxon>
        <taxon>Pseudomonadati</taxon>
        <taxon>Pseudomonadota</taxon>
        <taxon>Gammaproteobacteria</taxon>
        <taxon>Thiotrichales</taxon>
        <taxon>Piscirickettsiaceae</taxon>
        <taxon>Sulfurivirga</taxon>
    </lineage>
</organism>
<comment type="similarity">
    <text evidence="2">Belongs to the RecX family.</text>
</comment>
<reference evidence="7 8" key="1">
    <citation type="submission" date="2016-11" db="EMBL/GenBank/DDBJ databases">
        <authorList>
            <person name="Jaros S."/>
            <person name="Januszkiewicz K."/>
            <person name="Wedrychowicz H."/>
        </authorList>
    </citation>
    <scope>NUCLEOTIDE SEQUENCE [LARGE SCALE GENOMIC DNA]</scope>
    <source>
        <strain evidence="7 8">DSM 17737</strain>
    </source>
</reference>
<dbReference type="STRING" id="364032.SAMN05443662_1325"/>
<evidence type="ECO:0000256" key="2">
    <source>
        <dbReference type="ARBA" id="ARBA00009695"/>
    </source>
</evidence>
<dbReference type="InterPro" id="IPR036388">
    <property type="entry name" value="WH-like_DNA-bd_sf"/>
</dbReference>
<evidence type="ECO:0000259" key="6">
    <source>
        <dbReference type="Pfam" id="PF21981"/>
    </source>
</evidence>
<dbReference type="Pfam" id="PF02631">
    <property type="entry name" value="RecX_HTH2"/>
    <property type="match status" value="1"/>
</dbReference>
<evidence type="ECO:0000313" key="7">
    <source>
        <dbReference type="EMBL" id="SIO06504.1"/>
    </source>
</evidence>
<dbReference type="InterPro" id="IPR003783">
    <property type="entry name" value="Regulatory_RecX"/>
</dbReference>
<comment type="subcellular location">
    <subcellularLocation>
        <location evidence="1">Cytoplasm</location>
    </subcellularLocation>
</comment>
<evidence type="ECO:0000256" key="1">
    <source>
        <dbReference type="ARBA" id="ARBA00004496"/>
    </source>
</evidence>
<dbReference type="InterPro" id="IPR053924">
    <property type="entry name" value="RecX_HTH_2nd"/>
</dbReference>
<evidence type="ECO:0000256" key="3">
    <source>
        <dbReference type="ARBA" id="ARBA00018111"/>
    </source>
</evidence>
<dbReference type="EMBL" id="FSRE01000003">
    <property type="protein sequence ID" value="SIO06504.1"/>
    <property type="molecule type" value="Genomic_DNA"/>
</dbReference>
<name>A0A1N6GG85_9GAMM</name>
<dbReference type="GO" id="GO:0005737">
    <property type="term" value="C:cytoplasm"/>
    <property type="evidence" value="ECO:0007669"/>
    <property type="project" value="UniProtKB-SubCell"/>
</dbReference>
<dbReference type="PANTHER" id="PTHR33602:SF1">
    <property type="entry name" value="REGULATORY PROTEIN RECX FAMILY PROTEIN"/>
    <property type="match status" value="1"/>
</dbReference>
<feature type="domain" description="RecX second three-helical" evidence="5">
    <location>
        <begin position="57"/>
        <end position="86"/>
    </location>
</feature>
<dbReference type="GO" id="GO:0006282">
    <property type="term" value="P:regulation of DNA repair"/>
    <property type="evidence" value="ECO:0007669"/>
    <property type="project" value="InterPro"/>
</dbReference>
<keyword evidence="8" id="KW-1185">Reference proteome</keyword>
<dbReference type="Proteomes" id="UP000198461">
    <property type="component" value="Unassembled WGS sequence"/>
</dbReference>
<proteinExistence type="inferred from homology"/>
<accession>A0A1N6GG85</accession>
<evidence type="ECO:0000259" key="5">
    <source>
        <dbReference type="Pfam" id="PF02631"/>
    </source>
</evidence>
<gene>
    <name evidence="7" type="ORF">SAMN05443662_1325</name>
</gene>
<dbReference type="Pfam" id="PF21981">
    <property type="entry name" value="RecX_HTH3"/>
    <property type="match status" value="1"/>
</dbReference>
<dbReference type="AlphaFoldDB" id="A0A1N6GG85"/>
<sequence length="150" mass="17248">MSADWPPQLEQKAVELLAQREHGIRELRGKLAHRFVEVSPEALDALLQALVERGWLDEQRFAESAVNSYLARGDGPMKIRHKLAERFEEPWRLDEALALPDEVWVETAREALIKKFGGAEKPADRKEVARRLRFLQGRGFTAQQCWAAFE</sequence>
<dbReference type="InterPro" id="IPR053925">
    <property type="entry name" value="RecX_HTH_3rd"/>
</dbReference>
<feature type="domain" description="RecX third three-helical" evidence="6">
    <location>
        <begin position="105"/>
        <end position="148"/>
    </location>
</feature>
<evidence type="ECO:0000256" key="4">
    <source>
        <dbReference type="ARBA" id="ARBA00022490"/>
    </source>
</evidence>